<feature type="region of interest" description="Disordered" evidence="1">
    <location>
        <begin position="255"/>
        <end position="281"/>
    </location>
</feature>
<name>A0A8H5XIJ0_9HYPO</name>
<feature type="compositionally biased region" description="Low complexity" evidence="1">
    <location>
        <begin position="511"/>
        <end position="543"/>
    </location>
</feature>
<feature type="compositionally biased region" description="Low complexity" evidence="1">
    <location>
        <begin position="272"/>
        <end position="281"/>
    </location>
</feature>
<dbReference type="EMBL" id="JAAOAK010000027">
    <property type="protein sequence ID" value="KAF5694127.1"/>
    <property type="molecule type" value="Genomic_DNA"/>
</dbReference>
<feature type="region of interest" description="Disordered" evidence="1">
    <location>
        <begin position="486"/>
        <end position="569"/>
    </location>
</feature>
<dbReference type="InterPro" id="IPR002889">
    <property type="entry name" value="WSC_carb-bd"/>
</dbReference>
<keyword evidence="5" id="KW-1185">Reference proteome</keyword>
<feature type="compositionally biased region" description="Low complexity" evidence="1">
    <location>
        <begin position="495"/>
        <end position="504"/>
    </location>
</feature>
<gene>
    <name evidence="4" type="ORF">FDENT_1431</name>
</gene>
<keyword evidence="2" id="KW-0732">Signal</keyword>
<dbReference type="Proteomes" id="UP000562682">
    <property type="component" value="Unassembled WGS sequence"/>
</dbReference>
<evidence type="ECO:0000256" key="1">
    <source>
        <dbReference type="SAM" id="MobiDB-lite"/>
    </source>
</evidence>
<proteinExistence type="predicted"/>
<organism evidence="4 5">
    <name type="scientific">Fusarium denticulatum</name>
    <dbReference type="NCBI Taxonomy" id="48507"/>
    <lineage>
        <taxon>Eukaryota</taxon>
        <taxon>Fungi</taxon>
        <taxon>Dikarya</taxon>
        <taxon>Ascomycota</taxon>
        <taxon>Pezizomycotina</taxon>
        <taxon>Sordariomycetes</taxon>
        <taxon>Hypocreomycetidae</taxon>
        <taxon>Hypocreales</taxon>
        <taxon>Nectriaceae</taxon>
        <taxon>Fusarium</taxon>
        <taxon>Fusarium fujikuroi species complex</taxon>
    </lineage>
</organism>
<dbReference type="PROSITE" id="PS51212">
    <property type="entry name" value="WSC"/>
    <property type="match status" value="1"/>
</dbReference>
<dbReference type="SMART" id="SM00321">
    <property type="entry name" value="WSC"/>
    <property type="match status" value="1"/>
</dbReference>
<comment type="caution">
    <text evidence="4">The sequence shown here is derived from an EMBL/GenBank/DDBJ whole genome shotgun (WGS) entry which is preliminary data.</text>
</comment>
<sequence length="594" mass="59600">MRLTSGLLLASASCAFGQFTRFTNSSTSAVESATSSFSSSLSTLTSNLPTTTTTGTTNDLPSSSSIEGTSSIETAASPSASGVASFALDLRNAILGPGASLYPPPDGDIFVDGELALAVPISGSFGNLQLSTNPIPPKDEYDMIFRQSCNGDNEDIILQGAAIQNGQDAVSTPIPSIIIGTPTGTSATNSAEFTTNSEGETIFPTETTSAAISEADTTLSGGETVLTTAAATGTNSEGFTTNSEGETIFPTETATEVTSAGDPTNSEGGTAGTATSTSPSATATLPAGFPSEVGDFTLFGCVASTDGFPTFTLAQSNPKMDLGICATLCAGRSYFGVYDTACYCGDEAGSAISRVPLDQCDIECPGDNTQFCGGESDSKLQIRQAISSNVLLTVYAAIKAGVTLTESVTQTVTDQRTIVTTFTTTITNARASSIGTELITATLVCSAGKCHSTNSATVYVFVEINGSDCDGQWVYISKPCSCAGGQRASGGGPKSSSNDGDSGISQGGSSSGSNNGDSSPGSNGESGSGSDTSPNGTPNSGSNDGSGSGAQGESQYSNVPGSKGSYPSTVPVISNASTHVSRMFSLLAALAALL</sequence>
<evidence type="ECO:0000313" key="4">
    <source>
        <dbReference type="EMBL" id="KAF5694127.1"/>
    </source>
</evidence>
<evidence type="ECO:0000313" key="5">
    <source>
        <dbReference type="Proteomes" id="UP000562682"/>
    </source>
</evidence>
<dbReference type="AlphaFoldDB" id="A0A8H5XIJ0"/>
<evidence type="ECO:0000256" key="2">
    <source>
        <dbReference type="SAM" id="SignalP"/>
    </source>
</evidence>
<reference evidence="4 5" key="1">
    <citation type="submission" date="2020-05" db="EMBL/GenBank/DDBJ databases">
        <title>Identification and distribution of gene clusters putatively required for synthesis of sphingolipid metabolism inhibitors in phylogenetically diverse species of the filamentous fungus Fusarium.</title>
        <authorList>
            <person name="Kim H.-S."/>
            <person name="Busman M."/>
            <person name="Brown D.W."/>
            <person name="Divon H."/>
            <person name="Uhlig S."/>
            <person name="Proctor R.H."/>
        </authorList>
    </citation>
    <scope>NUCLEOTIDE SEQUENCE [LARGE SCALE GENOMIC DNA]</scope>
    <source>
        <strain evidence="4 5">NRRL 25311</strain>
    </source>
</reference>
<feature type="signal peptide" evidence="2">
    <location>
        <begin position="1"/>
        <end position="17"/>
    </location>
</feature>
<accession>A0A8H5XIJ0</accession>
<dbReference type="Pfam" id="PF01822">
    <property type="entry name" value="WSC"/>
    <property type="match status" value="1"/>
</dbReference>
<feature type="compositionally biased region" description="Polar residues" evidence="1">
    <location>
        <begin position="551"/>
        <end position="569"/>
    </location>
</feature>
<feature type="region of interest" description="Disordered" evidence="1">
    <location>
        <begin position="47"/>
        <end position="73"/>
    </location>
</feature>
<evidence type="ECO:0000259" key="3">
    <source>
        <dbReference type="PROSITE" id="PS51212"/>
    </source>
</evidence>
<feature type="compositionally biased region" description="Polar residues" evidence="1">
    <location>
        <begin position="255"/>
        <end position="267"/>
    </location>
</feature>
<protein>
    <recommendedName>
        <fullName evidence="3">WSC domain-containing protein</fullName>
    </recommendedName>
</protein>
<feature type="chain" id="PRO_5034930940" description="WSC domain-containing protein" evidence="2">
    <location>
        <begin position="18"/>
        <end position="594"/>
    </location>
</feature>
<feature type="domain" description="WSC" evidence="3">
    <location>
        <begin position="295"/>
        <end position="384"/>
    </location>
</feature>